<dbReference type="Proteomes" id="UP000315700">
    <property type="component" value="Chromosome"/>
</dbReference>
<evidence type="ECO:0000313" key="2">
    <source>
        <dbReference type="Proteomes" id="UP000315700"/>
    </source>
</evidence>
<dbReference type="KEGG" id="ccos:Pan44_26840"/>
<keyword evidence="2" id="KW-1185">Reference proteome</keyword>
<dbReference type="InParanoid" id="A0A517SEU9"/>
<gene>
    <name evidence="1" type="ORF">Pan44_26840</name>
</gene>
<name>A0A517SEU9_9PLAN</name>
<reference evidence="1 2" key="1">
    <citation type="submission" date="2019-02" db="EMBL/GenBank/DDBJ databases">
        <title>Deep-cultivation of Planctomycetes and their phenomic and genomic characterization uncovers novel biology.</title>
        <authorList>
            <person name="Wiegand S."/>
            <person name="Jogler M."/>
            <person name="Boedeker C."/>
            <person name="Pinto D."/>
            <person name="Vollmers J."/>
            <person name="Rivas-Marin E."/>
            <person name="Kohn T."/>
            <person name="Peeters S.H."/>
            <person name="Heuer A."/>
            <person name="Rast P."/>
            <person name="Oberbeckmann S."/>
            <person name="Bunk B."/>
            <person name="Jeske O."/>
            <person name="Meyerdierks A."/>
            <person name="Storesund J.E."/>
            <person name="Kallscheuer N."/>
            <person name="Luecker S."/>
            <person name="Lage O.M."/>
            <person name="Pohl T."/>
            <person name="Merkel B.J."/>
            <person name="Hornburger P."/>
            <person name="Mueller R.-W."/>
            <person name="Bruemmer F."/>
            <person name="Labrenz M."/>
            <person name="Spormann A.M."/>
            <person name="Op den Camp H."/>
            <person name="Overmann J."/>
            <person name="Amann R."/>
            <person name="Jetten M.S.M."/>
            <person name="Mascher T."/>
            <person name="Medema M.H."/>
            <person name="Devos D.P."/>
            <person name="Kaster A.-K."/>
            <person name="Ovreas L."/>
            <person name="Rohde M."/>
            <person name="Galperin M.Y."/>
            <person name="Jogler C."/>
        </authorList>
    </citation>
    <scope>NUCLEOTIDE SEQUENCE [LARGE SCALE GENOMIC DNA]</scope>
    <source>
        <strain evidence="1 2">Pan44</strain>
    </source>
</reference>
<dbReference type="AlphaFoldDB" id="A0A517SEU9"/>
<sequence>MSTRKLCLLFGLTALGLLFGAVGGLIQGRKIRDLEAHTDTLSKLYAGSGARIASLETRLTSLNATHSILRGEFDDHVRGSGGRRRGVGESGTSAYEATGPRVDVWLPTSIDEPDPDPELQPLTEDEFEQLQREMREFEANRPRIVTKATPADVQKTLEQWGRALFERDMGLSVVDGKGLPVYAKIDGILGTEDRVRDLEAEFRSFERRVAPRPN</sequence>
<dbReference type="EMBL" id="CP036271">
    <property type="protein sequence ID" value="QDT54649.1"/>
    <property type="molecule type" value="Genomic_DNA"/>
</dbReference>
<dbReference type="RefSeq" id="WP_145030488.1">
    <property type="nucleotide sequence ID" value="NZ_CP036271.1"/>
</dbReference>
<accession>A0A517SEU9</accession>
<protein>
    <submittedName>
        <fullName evidence="1">Uncharacterized protein</fullName>
    </submittedName>
</protein>
<evidence type="ECO:0000313" key="1">
    <source>
        <dbReference type="EMBL" id="QDT54649.1"/>
    </source>
</evidence>
<proteinExistence type="predicted"/>
<organism evidence="1 2">
    <name type="scientific">Caulifigura coniformis</name>
    <dbReference type="NCBI Taxonomy" id="2527983"/>
    <lineage>
        <taxon>Bacteria</taxon>
        <taxon>Pseudomonadati</taxon>
        <taxon>Planctomycetota</taxon>
        <taxon>Planctomycetia</taxon>
        <taxon>Planctomycetales</taxon>
        <taxon>Planctomycetaceae</taxon>
        <taxon>Caulifigura</taxon>
    </lineage>
</organism>